<proteinExistence type="predicted"/>
<protein>
    <submittedName>
        <fullName evidence="2">Uncharacterized protein</fullName>
    </submittedName>
</protein>
<organism evidence="2">
    <name type="scientific">mine drainage metagenome</name>
    <dbReference type="NCBI Taxonomy" id="410659"/>
    <lineage>
        <taxon>unclassified sequences</taxon>
        <taxon>metagenomes</taxon>
        <taxon>ecological metagenomes</taxon>
    </lineage>
</organism>
<name>T0YQ49_9ZZZZ</name>
<evidence type="ECO:0000256" key="1">
    <source>
        <dbReference type="SAM" id="MobiDB-lite"/>
    </source>
</evidence>
<sequence>MPPGDEPRPRPPTEEPPCMVPGCGAVSERSLALAEARKVFPALPEGRRAHLCRAHYKEWKKGTKKDRELRRLGW</sequence>
<feature type="compositionally biased region" description="Basic and acidic residues" evidence="1">
    <location>
        <begin position="1"/>
        <end position="13"/>
    </location>
</feature>
<dbReference type="AlphaFoldDB" id="T0YQ49"/>
<feature type="region of interest" description="Disordered" evidence="1">
    <location>
        <begin position="1"/>
        <end position="21"/>
    </location>
</feature>
<reference evidence="2" key="1">
    <citation type="submission" date="2013-08" db="EMBL/GenBank/DDBJ databases">
        <authorList>
            <person name="Mendez C."/>
            <person name="Richter M."/>
            <person name="Ferrer M."/>
            <person name="Sanchez J."/>
        </authorList>
    </citation>
    <scope>NUCLEOTIDE SEQUENCE</scope>
</reference>
<reference evidence="2" key="2">
    <citation type="journal article" date="2014" name="ISME J.">
        <title>Microbial stratification in low pH oxic and suboxic macroscopic growths along an acid mine drainage.</title>
        <authorList>
            <person name="Mendez-Garcia C."/>
            <person name="Mesa V."/>
            <person name="Sprenger R.R."/>
            <person name="Richter M."/>
            <person name="Diez M.S."/>
            <person name="Solano J."/>
            <person name="Bargiela R."/>
            <person name="Golyshina O.V."/>
            <person name="Manteca A."/>
            <person name="Ramos J.L."/>
            <person name="Gallego J.R."/>
            <person name="Llorente I."/>
            <person name="Martins Dos Santos V.A."/>
            <person name="Jensen O.N."/>
            <person name="Pelaez A.I."/>
            <person name="Sanchez J."/>
            <person name="Ferrer M."/>
        </authorList>
    </citation>
    <scope>NUCLEOTIDE SEQUENCE</scope>
</reference>
<comment type="caution">
    <text evidence="2">The sequence shown here is derived from an EMBL/GenBank/DDBJ whole genome shotgun (WGS) entry which is preliminary data.</text>
</comment>
<accession>T0YQ49</accession>
<dbReference type="EMBL" id="AUZY01011594">
    <property type="protein sequence ID" value="EQD33887.1"/>
    <property type="molecule type" value="Genomic_DNA"/>
</dbReference>
<evidence type="ECO:0000313" key="2">
    <source>
        <dbReference type="EMBL" id="EQD33887.1"/>
    </source>
</evidence>
<gene>
    <name evidence="2" type="ORF">B1B_17369</name>
</gene>